<dbReference type="PANTHER" id="PTHR33507:SF3">
    <property type="entry name" value="INNER MEMBRANE PROTEIN YBBJ"/>
    <property type="match status" value="1"/>
</dbReference>
<feature type="transmembrane region" description="Helical" evidence="5">
    <location>
        <begin position="50"/>
        <end position="70"/>
    </location>
</feature>
<evidence type="ECO:0000256" key="4">
    <source>
        <dbReference type="ARBA" id="ARBA00023136"/>
    </source>
</evidence>
<keyword evidence="8" id="KW-1185">Reference proteome</keyword>
<proteinExistence type="predicted"/>
<evidence type="ECO:0000313" key="8">
    <source>
        <dbReference type="Proteomes" id="UP001316184"/>
    </source>
</evidence>
<accession>A0ABY5MB67</accession>
<evidence type="ECO:0000256" key="2">
    <source>
        <dbReference type="ARBA" id="ARBA00022692"/>
    </source>
</evidence>
<keyword evidence="2 5" id="KW-0812">Transmembrane</keyword>
<feature type="transmembrane region" description="Helical" evidence="5">
    <location>
        <begin position="12"/>
        <end position="44"/>
    </location>
</feature>
<keyword evidence="4 5" id="KW-0472">Membrane</keyword>
<evidence type="ECO:0000313" key="7">
    <source>
        <dbReference type="EMBL" id="UUP15365.1"/>
    </source>
</evidence>
<dbReference type="Gene3D" id="2.40.50.140">
    <property type="entry name" value="Nucleic acid-binding proteins"/>
    <property type="match status" value="1"/>
</dbReference>
<protein>
    <submittedName>
        <fullName evidence="7">NfeD family protein</fullName>
    </submittedName>
</protein>
<dbReference type="Proteomes" id="UP001316184">
    <property type="component" value="Chromosome"/>
</dbReference>
<evidence type="ECO:0000256" key="5">
    <source>
        <dbReference type="SAM" id="Phobius"/>
    </source>
</evidence>
<evidence type="ECO:0000256" key="3">
    <source>
        <dbReference type="ARBA" id="ARBA00022989"/>
    </source>
</evidence>
<evidence type="ECO:0000256" key="1">
    <source>
        <dbReference type="ARBA" id="ARBA00004141"/>
    </source>
</evidence>
<dbReference type="InterPro" id="IPR002810">
    <property type="entry name" value="NfeD-like_C"/>
</dbReference>
<dbReference type="InterPro" id="IPR012340">
    <property type="entry name" value="NA-bd_OB-fold"/>
</dbReference>
<dbReference type="PANTHER" id="PTHR33507">
    <property type="entry name" value="INNER MEMBRANE PROTEIN YBBJ"/>
    <property type="match status" value="1"/>
</dbReference>
<keyword evidence="3 5" id="KW-1133">Transmembrane helix</keyword>
<dbReference type="RefSeq" id="WP_232399418.1">
    <property type="nucleotide sequence ID" value="NZ_CP102173.1"/>
</dbReference>
<dbReference type="Pfam" id="PF01957">
    <property type="entry name" value="NfeD"/>
    <property type="match status" value="1"/>
</dbReference>
<organism evidence="7 8">
    <name type="scientific">Aeromicrobium wangtongii</name>
    <dbReference type="NCBI Taxonomy" id="2969247"/>
    <lineage>
        <taxon>Bacteria</taxon>
        <taxon>Bacillati</taxon>
        <taxon>Actinomycetota</taxon>
        <taxon>Actinomycetes</taxon>
        <taxon>Propionibacteriales</taxon>
        <taxon>Nocardioidaceae</taxon>
        <taxon>Aeromicrobium</taxon>
    </lineage>
</organism>
<comment type="subcellular location">
    <subcellularLocation>
        <location evidence="1">Membrane</location>
        <topology evidence="1">Multi-pass membrane protein</topology>
    </subcellularLocation>
</comment>
<feature type="domain" description="NfeD-like C-terminal" evidence="6">
    <location>
        <begin position="90"/>
        <end position="144"/>
    </location>
</feature>
<gene>
    <name evidence="7" type="ORF">NQV15_08645</name>
</gene>
<dbReference type="SUPFAM" id="SSF141322">
    <property type="entry name" value="NfeD domain-like"/>
    <property type="match status" value="1"/>
</dbReference>
<reference evidence="7 8" key="1">
    <citation type="submission" date="2022-08" db="EMBL/GenBank/DDBJ databases">
        <title>novel species in genus Aeromicrobium.</title>
        <authorList>
            <person name="Ye L."/>
        </authorList>
    </citation>
    <scope>NUCLEOTIDE SEQUENCE [LARGE SCALE GENOMIC DNA]</scope>
    <source>
        <strain evidence="8">zg-Y1379</strain>
    </source>
</reference>
<name>A0ABY5MB67_9ACTN</name>
<sequence length="156" mass="16407">MTDWIRDNAWASWLAVAVVLAVIEMMSLDLVLLMFAVGALAAAVAAGLGAPVWITLPLFALVSLALLFFVRPPFVAKLHDGPTLQTGHANLIGSSALVVEPVDQRGGRIRLAGELWSARTLDPVLLDTGAEVLVTRIDGATAVVTSSSPSTLPKEL</sequence>
<evidence type="ECO:0000259" key="6">
    <source>
        <dbReference type="Pfam" id="PF01957"/>
    </source>
</evidence>
<dbReference type="InterPro" id="IPR052165">
    <property type="entry name" value="Membrane_assoc_protease"/>
</dbReference>
<dbReference type="EMBL" id="CP102173">
    <property type="protein sequence ID" value="UUP15365.1"/>
    <property type="molecule type" value="Genomic_DNA"/>
</dbReference>